<evidence type="ECO:0000313" key="1">
    <source>
        <dbReference type="EMBL" id="CAB4880241.1"/>
    </source>
</evidence>
<dbReference type="EMBL" id="CAFBLR010000132">
    <property type="protein sequence ID" value="CAB4880241.1"/>
    <property type="molecule type" value="Genomic_DNA"/>
</dbReference>
<name>A0A6J7EDC3_9ZZZZ</name>
<protein>
    <submittedName>
        <fullName evidence="1">Unannotated protein</fullName>
    </submittedName>
</protein>
<accession>A0A6J7EDC3</accession>
<proteinExistence type="predicted"/>
<dbReference type="AlphaFoldDB" id="A0A6J7EDC3"/>
<sequence length="278" mass="30265">MAVAERAPSRILAGEANGHTLHEQRAEGERLSDGPVDGAVVVVGSSPQFKLLGELRVDAEVLGICRERVEHRVERAALHTRLDPRKDPDRRRRLGCLDVGGQMRPRVVEDGLQAALVLVEHLLGLVQCQHAPADEFLDVQLGHRAVLRNGLVHLRLRVRRVVALVVAVTAVADEVDDNVLVECLAVLEREPGDTEARLGVVGVHVEDRGLNGLSHVGAVRRRARVLRRRGETDLVVDDDVHRPADAVAGDIAHRETLGDDALTCEGCITVDEDGKYGV</sequence>
<gene>
    <name evidence="1" type="ORF">UFOPK3417_01303</name>
</gene>
<organism evidence="1">
    <name type="scientific">freshwater metagenome</name>
    <dbReference type="NCBI Taxonomy" id="449393"/>
    <lineage>
        <taxon>unclassified sequences</taxon>
        <taxon>metagenomes</taxon>
        <taxon>ecological metagenomes</taxon>
    </lineage>
</organism>
<reference evidence="1" key="1">
    <citation type="submission" date="2020-05" db="EMBL/GenBank/DDBJ databases">
        <authorList>
            <person name="Chiriac C."/>
            <person name="Salcher M."/>
            <person name="Ghai R."/>
            <person name="Kavagutti S V."/>
        </authorList>
    </citation>
    <scope>NUCLEOTIDE SEQUENCE</scope>
</reference>